<dbReference type="InterPro" id="IPR027896">
    <property type="entry name" value="UQCC3"/>
</dbReference>
<proteinExistence type="predicted"/>
<keyword evidence="2" id="KW-1133">Transmembrane helix</keyword>
<keyword evidence="2" id="KW-0472">Membrane</keyword>
<feature type="transmembrane region" description="Helical" evidence="2">
    <location>
        <begin position="12"/>
        <end position="38"/>
    </location>
</feature>
<dbReference type="InterPro" id="IPR037764">
    <property type="entry name" value="CEBPZOS"/>
</dbReference>
<evidence type="ECO:0000256" key="2">
    <source>
        <dbReference type="SAM" id="Phobius"/>
    </source>
</evidence>
<evidence type="ECO:0000313" key="4">
    <source>
        <dbReference type="Proteomes" id="UP000183832"/>
    </source>
</evidence>
<organism evidence="3 4">
    <name type="scientific">Clunio marinus</name>
    <dbReference type="NCBI Taxonomy" id="568069"/>
    <lineage>
        <taxon>Eukaryota</taxon>
        <taxon>Metazoa</taxon>
        <taxon>Ecdysozoa</taxon>
        <taxon>Arthropoda</taxon>
        <taxon>Hexapoda</taxon>
        <taxon>Insecta</taxon>
        <taxon>Pterygota</taxon>
        <taxon>Neoptera</taxon>
        <taxon>Endopterygota</taxon>
        <taxon>Diptera</taxon>
        <taxon>Nematocera</taxon>
        <taxon>Chironomoidea</taxon>
        <taxon>Chironomidae</taxon>
        <taxon>Clunio</taxon>
    </lineage>
</organism>
<evidence type="ECO:0000256" key="1">
    <source>
        <dbReference type="SAM" id="MobiDB-lite"/>
    </source>
</evidence>
<accession>A0A1J1INE6</accession>
<keyword evidence="2" id="KW-0812">Transmembrane</keyword>
<evidence type="ECO:0000313" key="3">
    <source>
        <dbReference type="EMBL" id="CRL01274.1"/>
    </source>
</evidence>
<dbReference type="Proteomes" id="UP000183832">
    <property type="component" value="Unassembled WGS sequence"/>
</dbReference>
<sequence length="148" mass="16999">MLKKPNPQLFRLIKKTAAFLIFAETAAFAGTYLAWYKLNTSRDFRYYFHTNYPVVLEGYYKVGEYFGAFGSLGYILLKLTEPSEEKKKQIAQTGYSDPSSGESQKKKALFLEKLKQASVTETPIYLKKKESKTSDQEAPKQPTKREIN</sequence>
<dbReference type="PANTHER" id="PTHR38001">
    <property type="entry name" value="PROTEIN CEBPZOS"/>
    <property type="match status" value="1"/>
</dbReference>
<dbReference type="Pfam" id="PF15141">
    <property type="entry name" value="UQCC3"/>
    <property type="match status" value="1"/>
</dbReference>
<feature type="compositionally biased region" description="Basic and acidic residues" evidence="1">
    <location>
        <begin position="127"/>
        <end position="148"/>
    </location>
</feature>
<dbReference type="AlphaFoldDB" id="A0A1J1INE6"/>
<reference evidence="3 4" key="1">
    <citation type="submission" date="2015-04" db="EMBL/GenBank/DDBJ databases">
        <authorList>
            <person name="Syromyatnikov M.Y."/>
            <person name="Popov V.N."/>
        </authorList>
    </citation>
    <scope>NUCLEOTIDE SEQUENCE [LARGE SCALE GENOMIC DNA]</scope>
</reference>
<gene>
    <name evidence="3" type="ORF">CLUMA_CG014311</name>
</gene>
<keyword evidence="4" id="KW-1185">Reference proteome</keyword>
<dbReference type="OrthoDB" id="6774808at2759"/>
<name>A0A1J1INE6_9DIPT</name>
<dbReference type="PANTHER" id="PTHR38001:SF1">
    <property type="entry name" value="PROTEIN CEBPZOS"/>
    <property type="match status" value="1"/>
</dbReference>
<dbReference type="GO" id="GO:0034551">
    <property type="term" value="P:mitochondrial respiratory chain complex III assembly"/>
    <property type="evidence" value="ECO:0007669"/>
    <property type="project" value="InterPro"/>
</dbReference>
<feature type="region of interest" description="Disordered" evidence="1">
    <location>
        <begin position="126"/>
        <end position="148"/>
    </location>
</feature>
<protein>
    <submittedName>
        <fullName evidence="3">CLUMA_CG014311, isoform A</fullName>
    </submittedName>
</protein>
<dbReference type="EMBL" id="CVRI01000055">
    <property type="protein sequence ID" value="CRL01274.1"/>
    <property type="molecule type" value="Genomic_DNA"/>
</dbReference>
<dbReference type="GO" id="GO:0005739">
    <property type="term" value="C:mitochondrion"/>
    <property type="evidence" value="ECO:0007669"/>
    <property type="project" value="GOC"/>
</dbReference>